<dbReference type="GeneID" id="106821132"/>
<feature type="compositionally biased region" description="Basic and acidic residues" evidence="6">
    <location>
        <begin position="108"/>
        <end position="119"/>
    </location>
</feature>
<evidence type="ECO:0000313" key="8">
    <source>
        <dbReference type="RefSeq" id="XP_014681300.1"/>
    </source>
</evidence>
<feature type="region of interest" description="Disordered" evidence="6">
    <location>
        <begin position="45"/>
        <end position="74"/>
    </location>
</feature>
<keyword evidence="7" id="KW-1185">Reference proteome</keyword>
<dbReference type="InterPro" id="IPR001806">
    <property type="entry name" value="Small_GTPase"/>
</dbReference>
<accession>A0ABM1FA29</accession>
<evidence type="ECO:0000256" key="5">
    <source>
        <dbReference type="ARBA" id="ARBA00023289"/>
    </source>
</evidence>
<dbReference type="InterPro" id="IPR005225">
    <property type="entry name" value="Small_GTP-bd"/>
</dbReference>
<dbReference type="PROSITE" id="PS51419">
    <property type="entry name" value="RAB"/>
    <property type="match status" value="1"/>
</dbReference>
<name>A0ABM1FA29_PRICU</name>
<dbReference type="Proteomes" id="UP000695022">
    <property type="component" value="Unplaced"/>
</dbReference>
<dbReference type="SMART" id="SM00173">
    <property type="entry name" value="RAS"/>
    <property type="match status" value="1"/>
</dbReference>
<gene>
    <name evidence="8" type="primary">LOC106821132</name>
</gene>
<feature type="region of interest" description="Disordered" evidence="6">
    <location>
        <begin position="95"/>
        <end position="136"/>
    </location>
</feature>
<dbReference type="InterPro" id="IPR027417">
    <property type="entry name" value="P-loop_NTPase"/>
</dbReference>
<evidence type="ECO:0000256" key="1">
    <source>
        <dbReference type="ARBA" id="ARBA00006270"/>
    </source>
</evidence>
<dbReference type="Pfam" id="PF00071">
    <property type="entry name" value="Ras"/>
    <property type="match status" value="1"/>
</dbReference>
<dbReference type="NCBIfam" id="TIGR00231">
    <property type="entry name" value="small_GTP"/>
    <property type="match status" value="1"/>
</dbReference>
<organism evidence="7 8">
    <name type="scientific">Priapulus caudatus</name>
    <name type="common">Priapulid worm</name>
    <dbReference type="NCBI Taxonomy" id="37621"/>
    <lineage>
        <taxon>Eukaryota</taxon>
        <taxon>Metazoa</taxon>
        <taxon>Ecdysozoa</taxon>
        <taxon>Scalidophora</taxon>
        <taxon>Priapulida</taxon>
        <taxon>Priapulimorpha</taxon>
        <taxon>Priapulimorphida</taxon>
        <taxon>Priapulidae</taxon>
        <taxon>Priapulus</taxon>
    </lineage>
</organism>
<dbReference type="PROSITE" id="PS51421">
    <property type="entry name" value="RAS"/>
    <property type="match status" value="1"/>
</dbReference>
<proteinExistence type="inferred from homology"/>
<evidence type="ECO:0000256" key="2">
    <source>
        <dbReference type="ARBA" id="ARBA00022741"/>
    </source>
</evidence>
<keyword evidence="2" id="KW-0547">Nucleotide-binding</keyword>
<dbReference type="InterPro" id="IPR050305">
    <property type="entry name" value="Small_GTPase_Rab"/>
</dbReference>
<dbReference type="PANTHER" id="PTHR47980">
    <property type="entry name" value="LD44762P"/>
    <property type="match status" value="1"/>
</dbReference>
<keyword evidence="3" id="KW-0342">GTP-binding</keyword>
<dbReference type="Gene3D" id="3.40.50.300">
    <property type="entry name" value="P-loop containing nucleotide triphosphate hydrolases"/>
    <property type="match status" value="1"/>
</dbReference>
<dbReference type="RefSeq" id="XP_014681300.1">
    <property type="nucleotide sequence ID" value="XM_014825814.1"/>
</dbReference>
<dbReference type="CDD" id="cd00154">
    <property type="entry name" value="Rab"/>
    <property type="match status" value="1"/>
</dbReference>
<evidence type="ECO:0000256" key="3">
    <source>
        <dbReference type="ARBA" id="ARBA00023134"/>
    </source>
</evidence>
<evidence type="ECO:0000256" key="6">
    <source>
        <dbReference type="SAM" id="MobiDB-lite"/>
    </source>
</evidence>
<dbReference type="PRINTS" id="PR00449">
    <property type="entry name" value="RASTRNSFRMNG"/>
</dbReference>
<dbReference type="SMART" id="SM00175">
    <property type="entry name" value="RAB"/>
    <property type="match status" value="1"/>
</dbReference>
<evidence type="ECO:0000313" key="7">
    <source>
        <dbReference type="Proteomes" id="UP000695022"/>
    </source>
</evidence>
<keyword evidence="5" id="KW-0636">Prenylation</keyword>
<dbReference type="SUPFAM" id="SSF52540">
    <property type="entry name" value="P-loop containing nucleoside triphosphate hydrolases"/>
    <property type="match status" value="1"/>
</dbReference>
<protein>
    <submittedName>
        <fullName evidence="8">Ras-related protein Rab-44-like</fullName>
    </submittedName>
</protein>
<evidence type="ECO:0000256" key="4">
    <source>
        <dbReference type="ARBA" id="ARBA00023288"/>
    </source>
</evidence>
<reference evidence="8" key="1">
    <citation type="submission" date="2025-08" db="UniProtKB">
        <authorList>
            <consortium name="RefSeq"/>
        </authorList>
    </citation>
    <scope>IDENTIFICATION</scope>
</reference>
<comment type="similarity">
    <text evidence="1">Belongs to the small GTPase superfamily. Rab family.</text>
</comment>
<sequence length="328" mass="37380">MGTGIRTMITHFPTAEKPSATEVSRRKRRRASVLGVTRRRMLRKYTAGARRRASAPAGSGTPAQVKTTGARRSIARRSVDRLSLLLSHVSVFDRRRRLHGEPPQETARGGEKPNKEKPKNLRQPPQGLERSRQRWSLPLAETARVGNVDKKTTAKKSVKMRLRMSFPGVGLARESRQASETVKMVQTKRERRATCEYDVCYKVLVMGETSVGKSSLIARLKGGMFADNLMPTCGIDFVNQDYEIDGAKCRLQVWDTAGQERFRTITKFQFRGTKGLLLVFDMCRRDSFDMLRYWLRSLEQEDLDAEQMILLANKSDMQSERQVSRRTP</sequence>
<keyword evidence="4" id="KW-0449">Lipoprotein</keyword>